<evidence type="ECO:0000313" key="3">
    <source>
        <dbReference type="Proteomes" id="UP001056429"/>
    </source>
</evidence>
<dbReference type="AlphaFoldDB" id="A0A9J6NZS6"/>
<organism evidence="2 3">
    <name type="scientific">Oceanirhabdus seepicola</name>
    <dbReference type="NCBI Taxonomy" id="2828781"/>
    <lineage>
        <taxon>Bacteria</taxon>
        <taxon>Bacillati</taxon>
        <taxon>Bacillota</taxon>
        <taxon>Clostridia</taxon>
        <taxon>Eubacteriales</taxon>
        <taxon>Clostridiaceae</taxon>
        <taxon>Oceanirhabdus</taxon>
    </lineage>
</organism>
<keyword evidence="3" id="KW-1185">Reference proteome</keyword>
<evidence type="ECO:0000313" key="2">
    <source>
        <dbReference type="EMBL" id="MCM1989596.1"/>
    </source>
</evidence>
<protein>
    <submittedName>
        <fullName evidence="2">Uncharacterized protein</fullName>
    </submittedName>
</protein>
<proteinExistence type="predicted"/>
<feature type="transmembrane region" description="Helical" evidence="1">
    <location>
        <begin position="6"/>
        <end position="24"/>
    </location>
</feature>
<gene>
    <name evidence="2" type="ORF">KDK92_07570</name>
</gene>
<keyword evidence="1" id="KW-0472">Membrane</keyword>
<keyword evidence="1" id="KW-1133">Transmembrane helix</keyword>
<dbReference type="RefSeq" id="WP_250858587.1">
    <property type="nucleotide sequence ID" value="NZ_JAGSOJ010000001.1"/>
</dbReference>
<dbReference type="EMBL" id="JAGSOJ010000001">
    <property type="protein sequence ID" value="MCM1989596.1"/>
    <property type="molecule type" value="Genomic_DNA"/>
</dbReference>
<keyword evidence="1" id="KW-0812">Transmembrane</keyword>
<reference evidence="2" key="2">
    <citation type="submission" date="2021-04" db="EMBL/GenBank/DDBJ databases">
        <authorList>
            <person name="Dong X."/>
        </authorList>
    </citation>
    <scope>NUCLEOTIDE SEQUENCE</scope>
    <source>
        <strain evidence="2">ZWT</strain>
    </source>
</reference>
<comment type="caution">
    <text evidence="2">The sequence shown here is derived from an EMBL/GenBank/DDBJ whole genome shotgun (WGS) entry which is preliminary data.</text>
</comment>
<sequence length="177" mass="20082">MKKTHYVTIIILLLISNVFTIFFYSDFKLNYTKEFTSNINEAYLLEGENSNWIFKGGNLFLGSYREQFIGSSIKYIGTKELNTDVIIANISIRDKNTHELQGSLGGCHSSSNDFNTASLNGTLDLFIGSGSRFSDSELEYDYDLTSNSRVYVDIEYKLDGKLIKESFELKTIPLLSN</sequence>
<evidence type="ECO:0000256" key="1">
    <source>
        <dbReference type="SAM" id="Phobius"/>
    </source>
</evidence>
<name>A0A9J6NZS6_9CLOT</name>
<accession>A0A9J6NZS6</accession>
<dbReference type="Proteomes" id="UP001056429">
    <property type="component" value="Unassembled WGS sequence"/>
</dbReference>
<reference evidence="2" key="1">
    <citation type="journal article" date="2021" name="mSystems">
        <title>Bacteria and Archaea Synergistically Convert Glycine Betaine to Biogenic Methane in the Formosa Cold Seep of the South China Sea.</title>
        <authorList>
            <person name="Li L."/>
            <person name="Zhang W."/>
            <person name="Zhang S."/>
            <person name="Song L."/>
            <person name="Sun Q."/>
            <person name="Zhang H."/>
            <person name="Xiang H."/>
            <person name="Dong X."/>
        </authorList>
    </citation>
    <scope>NUCLEOTIDE SEQUENCE</scope>
    <source>
        <strain evidence="2">ZWT</strain>
    </source>
</reference>